<gene>
    <name evidence="6" type="ORF">QBD03_08580</name>
</gene>
<evidence type="ECO:0000256" key="2">
    <source>
        <dbReference type="ARBA" id="ARBA00006739"/>
    </source>
</evidence>
<dbReference type="InterPro" id="IPR001173">
    <property type="entry name" value="Glyco_trans_2-like"/>
</dbReference>
<evidence type="ECO:0000256" key="3">
    <source>
        <dbReference type="ARBA" id="ARBA00022676"/>
    </source>
</evidence>
<proteinExistence type="inferred from homology"/>
<dbReference type="Pfam" id="PF00535">
    <property type="entry name" value="Glycos_transf_2"/>
    <property type="match status" value="1"/>
</dbReference>
<dbReference type="SUPFAM" id="SSF53448">
    <property type="entry name" value="Nucleotide-diphospho-sugar transferases"/>
    <property type="match status" value="1"/>
</dbReference>
<reference evidence="6" key="1">
    <citation type="submission" date="2023-04" db="EMBL/GenBank/DDBJ databases">
        <title>Novel strain of Lactilactobacillus sakei and use thereof.</title>
        <authorList>
            <person name="Kim S.Y."/>
        </authorList>
    </citation>
    <scope>NUCLEOTIDE SEQUENCE</scope>
    <source>
        <strain evidence="6">HUP1</strain>
    </source>
</reference>
<dbReference type="PANTHER" id="PTHR43179">
    <property type="entry name" value="RHAMNOSYLTRANSFERASE WBBL"/>
    <property type="match status" value="1"/>
</dbReference>
<keyword evidence="3" id="KW-0328">Glycosyltransferase</keyword>
<dbReference type="CDD" id="cd04185">
    <property type="entry name" value="GT_2_like_b"/>
    <property type="match status" value="1"/>
</dbReference>
<dbReference type="RefSeq" id="WP_280102728.1">
    <property type="nucleotide sequence ID" value="NZ_CP122959.1"/>
</dbReference>
<accession>A0AAF0K3R4</accession>
<dbReference type="EMBL" id="CP122959">
    <property type="protein sequence ID" value="WGI18797.1"/>
    <property type="molecule type" value="Genomic_DNA"/>
</dbReference>
<evidence type="ECO:0000256" key="4">
    <source>
        <dbReference type="ARBA" id="ARBA00022679"/>
    </source>
</evidence>
<dbReference type="Gene3D" id="3.90.550.10">
    <property type="entry name" value="Spore Coat Polysaccharide Biosynthesis Protein SpsA, Chain A"/>
    <property type="match status" value="1"/>
</dbReference>
<evidence type="ECO:0000256" key="1">
    <source>
        <dbReference type="ARBA" id="ARBA00004776"/>
    </source>
</evidence>
<dbReference type="InterPro" id="IPR029044">
    <property type="entry name" value="Nucleotide-diphossugar_trans"/>
</dbReference>
<comment type="similarity">
    <text evidence="2">Belongs to the glycosyltransferase 2 family.</text>
</comment>
<evidence type="ECO:0000313" key="7">
    <source>
        <dbReference type="Proteomes" id="UP001179858"/>
    </source>
</evidence>
<sequence>MDNILEKDNRDVCAIVVTYNRKSLLVECLEALGKNKEVKHIVVVNNNSSDGTREYLETLDKEFYIIENSTHNLGGAGGFSLGMELAYKRTNAKYFWIMDDDTIANFNAASELVEKATLLKNNFGFLCSNVRWTDGSSCNIPMAAKNWPELTTEGLVGVTQGTFVSILVSRDTVDKFGIPTKELFIWGDDTEYTVRVTQDNPSYFVKDSIVIHKTPNNLSGITLKNDSLDRVNRYFYLYRNLIFISKTYKGNKDTFKLFTHYMIYALNVLLKSENHKWRRAMVVLKGIFAGIKFNPDIKYMN</sequence>
<organism evidence="6 7">
    <name type="scientific">Latilactobacillus sakei</name>
    <name type="common">Lactobacillus sakei</name>
    <dbReference type="NCBI Taxonomy" id="1599"/>
    <lineage>
        <taxon>Bacteria</taxon>
        <taxon>Bacillati</taxon>
        <taxon>Bacillota</taxon>
        <taxon>Bacilli</taxon>
        <taxon>Lactobacillales</taxon>
        <taxon>Lactobacillaceae</taxon>
        <taxon>Latilactobacillus</taxon>
    </lineage>
</organism>
<comment type="pathway">
    <text evidence="1">Cell wall biogenesis; cell wall polysaccharide biosynthesis.</text>
</comment>
<protein>
    <submittedName>
        <fullName evidence="6">Glycosyltransferase family 2 protein</fullName>
    </submittedName>
</protein>
<dbReference type="GO" id="GO:0016757">
    <property type="term" value="F:glycosyltransferase activity"/>
    <property type="evidence" value="ECO:0007669"/>
    <property type="project" value="UniProtKB-KW"/>
</dbReference>
<dbReference type="AlphaFoldDB" id="A0AAF0K3R4"/>
<dbReference type="PANTHER" id="PTHR43179:SF12">
    <property type="entry name" value="GALACTOFURANOSYLTRANSFERASE GLFT2"/>
    <property type="match status" value="1"/>
</dbReference>
<evidence type="ECO:0000313" key="6">
    <source>
        <dbReference type="EMBL" id="WGI18797.1"/>
    </source>
</evidence>
<keyword evidence="4" id="KW-0808">Transferase</keyword>
<dbReference type="Proteomes" id="UP001179858">
    <property type="component" value="Chromosome"/>
</dbReference>
<evidence type="ECO:0000259" key="5">
    <source>
        <dbReference type="Pfam" id="PF00535"/>
    </source>
</evidence>
<name>A0AAF0K3R4_LATSK</name>
<feature type="domain" description="Glycosyltransferase 2-like" evidence="5">
    <location>
        <begin position="14"/>
        <end position="117"/>
    </location>
</feature>